<proteinExistence type="predicted"/>
<dbReference type="EnsemblProtists" id="EOD15653">
    <property type="protein sequence ID" value="EOD15653"/>
    <property type="gene ID" value="EMIHUDRAFT_211207"/>
</dbReference>
<reference evidence="3" key="2">
    <citation type="submission" date="2024-10" db="UniProtKB">
        <authorList>
            <consortium name="EnsemblProtists"/>
        </authorList>
    </citation>
    <scope>IDENTIFICATION</scope>
</reference>
<evidence type="ECO:0000313" key="3">
    <source>
        <dbReference type="EnsemblProtists" id="EOD15653"/>
    </source>
</evidence>
<dbReference type="Proteomes" id="UP000013827">
    <property type="component" value="Unassembled WGS sequence"/>
</dbReference>
<dbReference type="RefSeq" id="XP_005768082.1">
    <property type="nucleotide sequence ID" value="XM_005768025.1"/>
</dbReference>
<reference evidence="4" key="1">
    <citation type="journal article" date="2013" name="Nature">
        <title>Pan genome of the phytoplankton Emiliania underpins its global distribution.</title>
        <authorList>
            <person name="Read B.A."/>
            <person name="Kegel J."/>
            <person name="Klute M.J."/>
            <person name="Kuo A."/>
            <person name="Lefebvre S.C."/>
            <person name="Maumus F."/>
            <person name="Mayer C."/>
            <person name="Miller J."/>
            <person name="Monier A."/>
            <person name="Salamov A."/>
            <person name="Young J."/>
            <person name="Aguilar M."/>
            <person name="Claverie J.M."/>
            <person name="Frickenhaus S."/>
            <person name="Gonzalez K."/>
            <person name="Herman E.K."/>
            <person name="Lin Y.C."/>
            <person name="Napier J."/>
            <person name="Ogata H."/>
            <person name="Sarno A.F."/>
            <person name="Shmutz J."/>
            <person name="Schroeder D."/>
            <person name="de Vargas C."/>
            <person name="Verret F."/>
            <person name="von Dassow P."/>
            <person name="Valentin K."/>
            <person name="Van de Peer Y."/>
            <person name="Wheeler G."/>
            <person name="Dacks J.B."/>
            <person name="Delwiche C.F."/>
            <person name="Dyhrman S.T."/>
            <person name="Glockner G."/>
            <person name="John U."/>
            <person name="Richards T."/>
            <person name="Worden A.Z."/>
            <person name="Zhang X."/>
            <person name="Grigoriev I.V."/>
            <person name="Allen A.E."/>
            <person name="Bidle K."/>
            <person name="Borodovsky M."/>
            <person name="Bowler C."/>
            <person name="Brownlee C."/>
            <person name="Cock J.M."/>
            <person name="Elias M."/>
            <person name="Gladyshev V.N."/>
            <person name="Groth M."/>
            <person name="Guda C."/>
            <person name="Hadaegh A."/>
            <person name="Iglesias-Rodriguez M.D."/>
            <person name="Jenkins J."/>
            <person name="Jones B.M."/>
            <person name="Lawson T."/>
            <person name="Leese F."/>
            <person name="Lindquist E."/>
            <person name="Lobanov A."/>
            <person name="Lomsadze A."/>
            <person name="Malik S.B."/>
            <person name="Marsh M.E."/>
            <person name="Mackinder L."/>
            <person name="Mock T."/>
            <person name="Mueller-Roeber B."/>
            <person name="Pagarete A."/>
            <person name="Parker M."/>
            <person name="Probert I."/>
            <person name="Quesneville H."/>
            <person name="Raines C."/>
            <person name="Rensing S.A."/>
            <person name="Riano-Pachon D.M."/>
            <person name="Richier S."/>
            <person name="Rokitta S."/>
            <person name="Shiraiwa Y."/>
            <person name="Soanes D.M."/>
            <person name="van der Giezen M."/>
            <person name="Wahlund T.M."/>
            <person name="Williams B."/>
            <person name="Wilson W."/>
            <person name="Wolfe G."/>
            <person name="Wurch L.L."/>
        </authorList>
    </citation>
    <scope>NUCLEOTIDE SEQUENCE</scope>
</reference>
<dbReference type="KEGG" id="ehx:EMIHUDRAFT_211207"/>
<sequence>MQMVGEGEVTVVLLLLAAAALPALLYVRRRQEQQFEAKLQSMRSKQAEAKLQAVEEKVAAADRSSDPVLVEIMQVHADVDGAFYTIKLPSGGEKQTTRGKLDSLEERAEAAAAALLAEEAKESKKGGRGKGGSGREKPKPARKQNSGREKRK</sequence>
<feature type="region of interest" description="Disordered" evidence="2">
    <location>
        <begin position="116"/>
        <end position="152"/>
    </location>
</feature>
<evidence type="ECO:0000256" key="2">
    <source>
        <dbReference type="SAM" id="MobiDB-lite"/>
    </source>
</evidence>
<organism evidence="3 4">
    <name type="scientific">Emiliania huxleyi (strain CCMP1516)</name>
    <dbReference type="NCBI Taxonomy" id="280463"/>
    <lineage>
        <taxon>Eukaryota</taxon>
        <taxon>Haptista</taxon>
        <taxon>Haptophyta</taxon>
        <taxon>Prymnesiophyceae</taxon>
        <taxon>Isochrysidales</taxon>
        <taxon>Noelaerhabdaceae</taxon>
        <taxon>Emiliania</taxon>
    </lineage>
</organism>
<evidence type="ECO:0000313" key="4">
    <source>
        <dbReference type="Proteomes" id="UP000013827"/>
    </source>
</evidence>
<keyword evidence="4" id="KW-1185">Reference proteome</keyword>
<dbReference type="PaxDb" id="2903-EOD15653"/>
<feature type="coiled-coil region" evidence="1">
    <location>
        <begin position="37"/>
        <end position="64"/>
    </location>
</feature>
<dbReference type="GeneID" id="17261805"/>
<keyword evidence="1" id="KW-0175">Coiled coil</keyword>
<name>A0A0D3IWL8_EMIH1</name>
<evidence type="ECO:0000256" key="1">
    <source>
        <dbReference type="SAM" id="Coils"/>
    </source>
</evidence>
<dbReference type="AlphaFoldDB" id="A0A0D3IWL8"/>
<dbReference type="HOGENOM" id="CLU_145089_0_0_1"/>
<accession>A0A0D3IWL8</accession>
<protein>
    <submittedName>
        <fullName evidence="3">Uncharacterized protein</fullName>
    </submittedName>
</protein>